<keyword evidence="2" id="KW-0677">Repeat</keyword>
<feature type="compositionally biased region" description="Basic and acidic residues" evidence="3">
    <location>
        <begin position="265"/>
        <end position="299"/>
    </location>
</feature>
<sequence>MTRLSSEQVLKDNNAADPSSISSLHLTHKALSDVSCLAIFNKLEKLDLKFNNLTSLEGLRGCVNLKWLSVVENKLESLEGIQELTKLTVLNAGKNKIKSMDEVGSLTTIRALILNDNEINSICKLDKMKELNTLVLSKNPIHKIGDALKKVNSIKKLSLSHCQLQGIDTSLKSCVELTELRLAHNDIKSLPEELVHNSKLQNIDLGSNVIGRWSEVKVLKSLTKLRNLNLQGNPVASIEKVTRKIKNALPKLQVFNAKPLDKDAKNDKGHIADDAHDFSLDHVSQNDDDRLEAADETKSDKKRKKTVDVSEEAGVHDKEHTGHSKDNGDRKKDKVIGTVDPDTKKKSTKKKQRKDDKPSDKALALEENVNSIEKKKKKNQKPEKRSQFDIIDDPEISFVDLFNIQDEHSLNHGSAMKLKDKVAKDLKPLGSIETPVKRKSAEMHNLESLSSPITEIGMGGQSTWDD</sequence>
<evidence type="ECO:0000256" key="2">
    <source>
        <dbReference type="ARBA" id="ARBA00022737"/>
    </source>
</evidence>
<dbReference type="InterPro" id="IPR003591">
    <property type="entry name" value="Leu-rich_rpt_typical-subtyp"/>
</dbReference>
<proteinExistence type="predicted"/>
<feature type="compositionally biased region" description="Basic and acidic residues" evidence="3">
    <location>
        <begin position="353"/>
        <end position="364"/>
    </location>
</feature>
<keyword evidence="5" id="KW-1185">Reference proteome</keyword>
<dbReference type="InterPro" id="IPR032675">
    <property type="entry name" value="LRR_dom_sf"/>
</dbReference>
<feature type="region of interest" description="Disordered" evidence="3">
    <location>
        <begin position="437"/>
        <end position="466"/>
    </location>
</feature>
<dbReference type="SUPFAM" id="SSF52058">
    <property type="entry name" value="L domain-like"/>
    <property type="match status" value="1"/>
</dbReference>
<dbReference type="PROSITE" id="PS51450">
    <property type="entry name" value="LRR"/>
    <property type="match status" value="3"/>
</dbReference>
<keyword evidence="1" id="KW-0433">Leucine-rich repeat</keyword>
<dbReference type="Pfam" id="PF13855">
    <property type="entry name" value="LRR_8"/>
    <property type="match status" value="1"/>
</dbReference>
<feature type="compositionally biased region" description="Basic and acidic residues" evidence="3">
    <location>
        <begin position="313"/>
        <end position="345"/>
    </location>
</feature>
<evidence type="ECO:0008006" key="6">
    <source>
        <dbReference type="Google" id="ProtNLM"/>
    </source>
</evidence>
<dbReference type="EMBL" id="OX451735">
    <property type="protein sequence ID" value="CAI8592850.1"/>
    <property type="molecule type" value="Genomic_DNA"/>
</dbReference>
<name>A0AAV0Z2W5_VICFA</name>
<dbReference type="PANTHER" id="PTHR46652:SF7">
    <property type="entry name" value="LEUCINE-RICH REPEAT AND IQ DOMAIN-CONTAINING PROTEIN 1"/>
    <property type="match status" value="1"/>
</dbReference>
<evidence type="ECO:0000313" key="4">
    <source>
        <dbReference type="EMBL" id="CAI8592850.1"/>
    </source>
</evidence>
<organism evidence="4 5">
    <name type="scientific">Vicia faba</name>
    <name type="common">Broad bean</name>
    <name type="synonym">Faba vulgaris</name>
    <dbReference type="NCBI Taxonomy" id="3906"/>
    <lineage>
        <taxon>Eukaryota</taxon>
        <taxon>Viridiplantae</taxon>
        <taxon>Streptophyta</taxon>
        <taxon>Embryophyta</taxon>
        <taxon>Tracheophyta</taxon>
        <taxon>Spermatophyta</taxon>
        <taxon>Magnoliopsida</taxon>
        <taxon>eudicotyledons</taxon>
        <taxon>Gunneridae</taxon>
        <taxon>Pentapetalae</taxon>
        <taxon>rosids</taxon>
        <taxon>fabids</taxon>
        <taxon>Fabales</taxon>
        <taxon>Fabaceae</taxon>
        <taxon>Papilionoideae</taxon>
        <taxon>50 kb inversion clade</taxon>
        <taxon>NPAAA clade</taxon>
        <taxon>Hologalegina</taxon>
        <taxon>IRL clade</taxon>
        <taxon>Fabeae</taxon>
        <taxon>Vicia</taxon>
    </lineage>
</organism>
<accession>A0AAV0Z2W5</accession>
<dbReference type="AlphaFoldDB" id="A0AAV0Z2W5"/>
<gene>
    <name evidence="4" type="ORF">VFH_I061680</name>
</gene>
<dbReference type="Proteomes" id="UP001157006">
    <property type="component" value="Chromosome 1S"/>
</dbReference>
<feature type="region of interest" description="Disordered" evidence="3">
    <location>
        <begin position="265"/>
        <end position="389"/>
    </location>
</feature>
<evidence type="ECO:0000256" key="3">
    <source>
        <dbReference type="SAM" id="MobiDB-lite"/>
    </source>
</evidence>
<dbReference type="PANTHER" id="PTHR46652">
    <property type="entry name" value="LEUCINE-RICH REPEAT AND IQ DOMAIN-CONTAINING PROTEIN 1-RELATED"/>
    <property type="match status" value="1"/>
</dbReference>
<dbReference type="InterPro" id="IPR001611">
    <property type="entry name" value="Leu-rich_rpt"/>
</dbReference>
<dbReference type="SMART" id="SM00369">
    <property type="entry name" value="LRR_TYP"/>
    <property type="match status" value="5"/>
</dbReference>
<dbReference type="SMART" id="SM00365">
    <property type="entry name" value="LRR_SD22"/>
    <property type="match status" value="6"/>
</dbReference>
<reference evidence="4 5" key="1">
    <citation type="submission" date="2023-01" db="EMBL/GenBank/DDBJ databases">
        <authorList>
            <person name="Kreplak J."/>
        </authorList>
    </citation>
    <scope>NUCLEOTIDE SEQUENCE [LARGE SCALE GENOMIC DNA]</scope>
</reference>
<dbReference type="Gene3D" id="3.80.10.10">
    <property type="entry name" value="Ribonuclease Inhibitor"/>
    <property type="match status" value="2"/>
</dbReference>
<evidence type="ECO:0000256" key="1">
    <source>
        <dbReference type="ARBA" id="ARBA00022614"/>
    </source>
</evidence>
<dbReference type="InterPro" id="IPR050836">
    <property type="entry name" value="SDS22/Internalin_LRR"/>
</dbReference>
<protein>
    <recommendedName>
        <fullName evidence="6">Protein phosphatase 1 regulatory subunit 7</fullName>
    </recommendedName>
</protein>
<evidence type="ECO:0000313" key="5">
    <source>
        <dbReference type="Proteomes" id="UP001157006"/>
    </source>
</evidence>